<evidence type="ECO:0000259" key="3">
    <source>
        <dbReference type="Pfam" id="PF04389"/>
    </source>
</evidence>
<accession>A0A4V2P953</accession>
<organism evidence="4 5">
    <name type="scientific">Cocleimonas flava</name>
    <dbReference type="NCBI Taxonomy" id="634765"/>
    <lineage>
        <taxon>Bacteria</taxon>
        <taxon>Pseudomonadati</taxon>
        <taxon>Pseudomonadota</taxon>
        <taxon>Gammaproteobacteria</taxon>
        <taxon>Thiotrichales</taxon>
        <taxon>Thiotrichaceae</taxon>
        <taxon>Cocleimonas</taxon>
    </lineage>
</organism>
<dbReference type="RefSeq" id="WP_131903976.1">
    <property type="nucleotide sequence ID" value="NZ_BAAAFU010000008.1"/>
</dbReference>
<feature type="region of interest" description="Disordered" evidence="1">
    <location>
        <begin position="302"/>
        <end position="321"/>
    </location>
</feature>
<keyword evidence="2" id="KW-0472">Membrane</keyword>
<evidence type="ECO:0000313" key="4">
    <source>
        <dbReference type="EMBL" id="TCJ88265.1"/>
    </source>
</evidence>
<dbReference type="EMBL" id="SMFQ01000002">
    <property type="protein sequence ID" value="TCJ88265.1"/>
    <property type="molecule type" value="Genomic_DNA"/>
</dbReference>
<keyword evidence="2" id="KW-1133">Transmembrane helix</keyword>
<evidence type="ECO:0000256" key="2">
    <source>
        <dbReference type="SAM" id="Phobius"/>
    </source>
</evidence>
<dbReference type="Pfam" id="PF04389">
    <property type="entry name" value="Peptidase_M28"/>
    <property type="match status" value="1"/>
</dbReference>
<proteinExistence type="predicted"/>
<dbReference type="AlphaFoldDB" id="A0A4V2P953"/>
<gene>
    <name evidence="4" type="ORF">EV695_0105</name>
</gene>
<dbReference type="InterPro" id="IPR045175">
    <property type="entry name" value="M28_fam"/>
</dbReference>
<feature type="transmembrane region" description="Helical" evidence="2">
    <location>
        <begin position="21"/>
        <end position="39"/>
    </location>
</feature>
<dbReference type="OrthoDB" id="9778250at2"/>
<dbReference type="GO" id="GO:0008235">
    <property type="term" value="F:metalloexopeptidase activity"/>
    <property type="evidence" value="ECO:0007669"/>
    <property type="project" value="InterPro"/>
</dbReference>
<dbReference type="Proteomes" id="UP000294887">
    <property type="component" value="Unassembled WGS sequence"/>
</dbReference>
<dbReference type="GO" id="GO:0006508">
    <property type="term" value="P:proteolysis"/>
    <property type="evidence" value="ECO:0007669"/>
    <property type="project" value="InterPro"/>
</dbReference>
<name>A0A4V2P953_9GAMM</name>
<dbReference type="PANTHER" id="PTHR12147:SF26">
    <property type="entry name" value="PEPTIDASE M28 DOMAIN-CONTAINING PROTEIN"/>
    <property type="match status" value="1"/>
</dbReference>
<sequence>MQKIVANSFANSLAKKLASKLTDWLIALFVASVLIWFTVTQPIFSFAQQDSAPEIDVKRLERHVSLLTNKYAPRTLDSAQLKKTAKYIANEFIGLGRVEYQTIETLAGNYQNVLLNLGADSKDIFVIGAHYDAENSSHETEGNASGVSALIELARHLSKNAEKLPLRVVLVAYPLSSNQSNRIETTGSYIHAKSLKDSGKEVRLMVSLDSVGIYNSDKQSQKHPYNFMKLFYPEQGNYINLTGRLTDFTEVRQLKRSFKRVSKLPLYSQSIPQNLLGSKSVDHQNYWKMGYPAVLMSDTAELRTKGEPKTGRGRSLSKSTAKLEPEKMIDYEKIAMLVQGLYQVVMDSGEPANKPLIAEQRKGLSAEL</sequence>
<keyword evidence="2" id="KW-0812">Transmembrane</keyword>
<keyword evidence="5" id="KW-1185">Reference proteome</keyword>
<dbReference type="SUPFAM" id="SSF53187">
    <property type="entry name" value="Zn-dependent exopeptidases"/>
    <property type="match status" value="1"/>
</dbReference>
<dbReference type="InterPro" id="IPR007484">
    <property type="entry name" value="Peptidase_M28"/>
</dbReference>
<dbReference type="PANTHER" id="PTHR12147">
    <property type="entry name" value="METALLOPEPTIDASE M28 FAMILY MEMBER"/>
    <property type="match status" value="1"/>
</dbReference>
<evidence type="ECO:0000313" key="5">
    <source>
        <dbReference type="Proteomes" id="UP000294887"/>
    </source>
</evidence>
<evidence type="ECO:0000256" key="1">
    <source>
        <dbReference type="SAM" id="MobiDB-lite"/>
    </source>
</evidence>
<protein>
    <submittedName>
        <fullName evidence="4">Peptidase M28-like protein</fullName>
    </submittedName>
</protein>
<feature type="domain" description="Peptidase M28" evidence="3">
    <location>
        <begin position="112"/>
        <end position="238"/>
    </location>
</feature>
<comment type="caution">
    <text evidence="4">The sequence shown here is derived from an EMBL/GenBank/DDBJ whole genome shotgun (WGS) entry which is preliminary data.</text>
</comment>
<reference evidence="4 5" key="1">
    <citation type="submission" date="2019-03" db="EMBL/GenBank/DDBJ databases">
        <title>Genomic Encyclopedia of Type Strains, Phase IV (KMG-IV): sequencing the most valuable type-strain genomes for metagenomic binning, comparative biology and taxonomic classification.</title>
        <authorList>
            <person name="Goeker M."/>
        </authorList>
    </citation>
    <scope>NUCLEOTIDE SEQUENCE [LARGE SCALE GENOMIC DNA]</scope>
    <source>
        <strain evidence="4 5">DSM 24830</strain>
    </source>
</reference>
<dbReference type="Gene3D" id="3.40.630.10">
    <property type="entry name" value="Zn peptidases"/>
    <property type="match status" value="1"/>
</dbReference>